<protein>
    <submittedName>
        <fullName evidence="2">Uncharacterized protein</fullName>
    </submittedName>
</protein>
<feature type="region of interest" description="Disordered" evidence="1">
    <location>
        <begin position="1"/>
        <end position="20"/>
    </location>
</feature>
<sequence length="58" mass="5862">MTACNGGHDPDPRTADPHDTDLRAAIEAALFGQRALLAGLRAELGVTGSGFDFGPPGG</sequence>
<reference evidence="2" key="1">
    <citation type="journal article" date="2014" name="Int. J. Syst. Evol. Microbiol.">
        <title>Complete genome sequence of Corynebacterium casei LMG S-19264T (=DSM 44701T), isolated from a smear-ripened cheese.</title>
        <authorList>
            <consortium name="US DOE Joint Genome Institute (JGI-PGF)"/>
            <person name="Walter F."/>
            <person name="Albersmeier A."/>
            <person name="Kalinowski J."/>
            <person name="Ruckert C."/>
        </authorList>
    </citation>
    <scope>NUCLEOTIDE SEQUENCE</scope>
    <source>
        <strain evidence="2">JCM 19831</strain>
    </source>
</reference>
<dbReference type="EMBL" id="BMPI01000012">
    <property type="protein sequence ID" value="GGM26262.1"/>
    <property type="molecule type" value="Genomic_DNA"/>
</dbReference>
<feature type="compositionally biased region" description="Basic and acidic residues" evidence="1">
    <location>
        <begin position="8"/>
        <end position="20"/>
    </location>
</feature>
<keyword evidence="3" id="KW-1185">Reference proteome</keyword>
<comment type="caution">
    <text evidence="2">The sequence shown here is derived from an EMBL/GenBank/DDBJ whole genome shotgun (WGS) entry which is preliminary data.</text>
</comment>
<evidence type="ECO:0000313" key="3">
    <source>
        <dbReference type="Proteomes" id="UP000642070"/>
    </source>
</evidence>
<name>A0A917TKT0_9ACTN</name>
<evidence type="ECO:0000256" key="1">
    <source>
        <dbReference type="SAM" id="MobiDB-lite"/>
    </source>
</evidence>
<dbReference type="RefSeq" id="WP_190250355.1">
    <property type="nucleotide sequence ID" value="NZ_BMPI01000012.1"/>
</dbReference>
<dbReference type="Proteomes" id="UP000642070">
    <property type="component" value="Unassembled WGS sequence"/>
</dbReference>
<evidence type="ECO:0000313" key="2">
    <source>
        <dbReference type="EMBL" id="GGM26262.1"/>
    </source>
</evidence>
<proteinExistence type="predicted"/>
<accession>A0A917TKT0</accession>
<gene>
    <name evidence="2" type="ORF">GCM10007977_029310</name>
</gene>
<organism evidence="2 3">
    <name type="scientific">Dactylosporangium sucinum</name>
    <dbReference type="NCBI Taxonomy" id="1424081"/>
    <lineage>
        <taxon>Bacteria</taxon>
        <taxon>Bacillati</taxon>
        <taxon>Actinomycetota</taxon>
        <taxon>Actinomycetes</taxon>
        <taxon>Micromonosporales</taxon>
        <taxon>Micromonosporaceae</taxon>
        <taxon>Dactylosporangium</taxon>
    </lineage>
</organism>
<dbReference type="AlphaFoldDB" id="A0A917TKT0"/>
<reference evidence="2" key="2">
    <citation type="submission" date="2020-09" db="EMBL/GenBank/DDBJ databases">
        <authorList>
            <person name="Sun Q."/>
            <person name="Ohkuma M."/>
        </authorList>
    </citation>
    <scope>NUCLEOTIDE SEQUENCE</scope>
    <source>
        <strain evidence="2">JCM 19831</strain>
    </source>
</reference>